<evidence type="ECO:0000256" key="8">
    <source>
        <dbReference type="SAM" id="MobiDB-lite"/>
    </source>
</evidence>
<keyword evidence="5" id="KW-0564">Palmitate</keyword>
<gene>
    <name evidence="9" type="ORF">MUN53_08395</name>
</gene>
<dbReference type="RefSeq" id="WP_243324727.1">
    <property type="nucleotide sequence ID" value="NZ_JAKZMM010000017.1"/>
</dbReference>
<dbReference type="EMBL" id="JAKZMM010000017">
    <property type="protein sequence ID" value="MCJ2380627.1"/>
    <property type="molecule type" value="Genomic_DNA"/>
</dbReference>
<dbReference type="Gene3D" id="2.60.40.2090">
    <property type="match status" value="1"/>
</dbReference>
<organism evidence="9 10">
    <name type="scientific">Parabacteroides faecalis</name>
    <dbReference type="NCBI Taxonomy" id="2924040"/>
    <lineage>
        <taxon>Bacteria</taxon>
        <taxon>Pseudomonadati</taxon>
        <taxon>Bacteroidota</taxon>
        <taxon>Bacteroidia</taxon>
        <taxon>Bacteroidales</taxon>
        <taxon>Tannerellaceae</taxon>
        <taxon>Parabacteroides</taxon>
    </lineage>
</organism>
<accession>A0ABT0C0W2</accession>
<evidence type="ECO:0000256" key="2">
    <source>
        <dbReference type="ARBA" id="ARBA00007248"/>
    </source>
</evidence>
<evidence type="ECO:0000313" key="9">
    <source>
        <dbReference type="EMBL" id="MCJ2380627.1"/>
    </source>
</evidence>
<evidence type="ECO:0000256" key="3">
    <source>
        <dbReference type="ARBA" id="ARBA00022729"/>
    </source>
</evidence>
<evidence type="ECO:0000256" key="4">
    <source>
        <dbReference type="ARBA" id="ARBA00023136"/>
    </source>
</evidence>
<reference evidence="9 10" key="1">
    <citation type="submission" date="2022-03" db="EMBL/GenBank/DDBJ databases">
        <title>Parabacteroides sp. nov. isolated from swine feces.</title>
        <authorList>
            <person name="Bak J.E."/>
        </authorList>
    </citation>
    <scope>NUCLEOTIDE SEQUENCE [LARGE SCALE GENOMIC DNA]</scope>
    <source>
        <strain evidence="9 10">AGMB00274</strain>
    </source>
</reference>
<evidence type="ECO:0000256" key="7">
    <source>
        <dbReference type="ARBA" id="ARBA00023288"/>
    </source>
</evidence>
<comment type="similarity">
    <text evidence="2">Belongs to the bacteroidetes fimbrillin superfamily. FimB/Mfa2 family.</text>
</comment>
<keyword evidence="10" id="KW-1185">Reference proteome</keyword>
<sequence>MKRYFNNITRSIGALALLGLAACDYIHDDSLPLCEYRLRFVYDYNMKYADAFQHEVNKAALFICDDKGNFLMRRDIEGDELKANNIRMDLEPGTYYLLTWAGLDKGSYEWPELTPGTSTIKDIRVKTLRESDATQPNELEPLWHALDTLVITGAVHEEKEISLAKNTNKLRVVLQDTEGYSMDVKDFTFQIVADNGYMDYDNQLLDDPAITYTPYYAKSIDIAGGDTINGKPANQYVAVAELNTMRLMDKQNYRLIVRHKGWEEDVLNVNLCNYLLLTQMEGHDISAQEYLDRQDEYSIVFFLTPIICPDCPDPDPDPEDPEDPDPEDPDPEDPDPEDPDPEDPDPEDPDPEIPDPPHPVVGYACYKIQVKDWVIRLNEGEL</sequence>
<feature type="region of interest" description="Disordered" evidence="8">
    <location>
        <begin position="310"/>
        <end position="361"/>
    </location>
</feature>
<dbReference type="PROSITE" id="PS51257">
    <property type="entry name" value="PROKAR_LIPOPROTEIN"/>
    <property type="match status" value="1"/>
</dbReference>
<dbReference type="Proteomes" id="UP001165444">
    <property type="component" value="Unassembled WGS sequence"/>
</dbReference>
<keyword evidence="3" id="KW-0732">Signal</keyword>
<feature type="compositionally biased region" description="Acidic residues" evidence="8">
    <location>
        <begin position="312"/>
        <end position="353"/>
    </location>
</feature>
<dbReference type="InterPro" id="IPR014941">
    <property type="entry name" value="FimB/Mfa2/Mfa3"/>
</dbReference>
<dbReference type="Gene3D" id="2.60.40.2100">
    <property type="match status" value="1"/>
</dbReference>
<evidence type="ECO:0000256" key="1">
    <source>
        <dbReference type="ARBA" id="ARBA00004442"/>
    </source>
</evidence>
<keyword evidence="4" id="KW-0472">Membrane</keyword>
<comment type="subcellular location">
    <subcellularLocation>
        <location evidence="1">Cell outer membrane</location>
    </subcellularLocation>
</comment>
<evidence type="ECO:0000313" key="10">
    <source>
        <dbReference type="Proteomes" id="UP001165444"/>
    </source>
</evidence>
<protein>
    <submittedName>
        <fullName evidence="9">FimB/Mfa2 family fimbrial subunit</fullName>
    </submittedName>
</protein>
<comment type="caution">
    <text evidence="9">The sequence shown here is derived from an EMBL/GenBank/DDBJ whole genome shotgun (WGS) entry which is preliminary data.</text>
</comment>
<keyword evidence="6" id="KW-0998">Cell outer membrane</keyword>
<evidence type="ECO:0000256" key="6">
    <source>
        <dbReference type="ARBA" id="ARBA00023237"/>
    </source>
</evidence>
<dbReference type="Pfam" id="PF08842">
    <property type="entry name" value="Mfa2"/>
    <property type="match status" value="1"/>
</dbReference>
<keyword evidence="7" id="KW-0449">Lipoprotein</keyword>
<proteinExistence type="inferred from homology"/>
<evidence type="ECO:0000256" key="5">
    <source>
        <dbReference type="ARBA" id="ARBA00023139"/>
    </source>
</evidence>
<name>A0ABT0C0W2_9BACT</name>